<protein>
    <submittedName>
        <fullName evidence="1">DotD/TraH family lipoprotein</fullName>
    </submittedName>
</protein>
<name>A0ABY5DJB7_9GAMM</name>
<sequence length="168" mass="17856">MNKHVISFALLGLLAGCLGEPTDDYAPSKTVVQNLLPDAPKDTSDTQLALSEAARAASASLQKLAQLQSAAQAPVDESFRQDFSIELSGLASVEYTGPCEPLIEQIAQTANVKVVKIGNPTATAVIISIKADAIPLSEMIQSIAYQVSNHAKVSYNSKDKVIEIIYLN</sequence>
<evidence type="ECO:0000313" key="2">
    <source>
        <dbReference type="Proteomes" id="UP001055955"/>
    </source>
</evidence>
<dbReference type="InterPro" id="IPR031817">
    <property type="entry name" value="DotD"/>
</dbReference>
<dbReference type="Proteomes" id="UP001055955">
    <property type="component" value="Chromosome"/>
</dbReference>
<gene>
    <name evidence="1" type="ORF">MMH89_04160</name>
</gene>
<dbReference type="Pfam" id="PF16816">
    <property type="entry name" value="DotD"/>
    <property type="match status" value="1"/>
</dbReference>
<dbReference type="InterPro" id="IPR038140">
    <property type="entry name" value="DotD_sf"/>
</dbReference>
<evidence type="ECO:0000313" key="1">
    <source>
        <dbReference type="EMBL" id="UTC24411.1"/>
    </source>
</evidence>
<dbReference type="EMBL" id="CP092900">
    <property type="protein sequence ID" value="UTC24411.1"/>
    <property type="molecule type" value="Genomic_DNA"/>
</dbReference>
<keyword evidence="1" id="KW-0449">Lipoprotein</keyword>
<organism evidence="1 2">
    <name type="scientific">Candidatus Comchoanobacter bicostacola</name>
    <dbReference type="NCBI Taxonomy" id="2919598"/>
    <lineage>
        <taxon>Bacteria</taxon>
        <taxon>Pseudomonadati</taxon>
        <taxon>Pseudomonadota</taxon>
        <taxon>Gammaproteobacteria</taxon>
        <taxon>Candidatus Comchoanobacterales</taxon>
        <taxon>Candidatus Comchoanobacteraceae</taxon>
        <taxon>Candidatus Comchoanobacter</taxon>
    </lineage>
</organism>
<dbReference type="Gene3D" id="3.55.50.60">
    <property type="entry name" value="DotD protein"/>
    <property type="match status" value="1"/>
</dbReference>
<keyword evidence="2" id="KW-1185">Reference proteome</keyword>
<dbReference type="PROSITE" id="PS51257">
    <property type="entry name" value="PROKAR_LIPOPROTEIN"/>
    <property type="match status" value="1"/>
</dbReference>
<accession>A0ABY5DJB7</accession>
<reference evidence="1 2" key="1">
    <citation type="journal article" date="2022" name="Nat. Microbiol.">
        <title>The microbiome of a bacterivorous marine choanoflagellate contains a resource-demanding obligate bacterial associate.</title>
        <authorList>
            <person name="Needham D.M."/>
            <person name="Poirier C."/>
            <person name="Bachy C."/>
            <person name="George E.E."/>
            <person name="Wilken S."/>
            <person name="Yung C.C.M."/>
            <person name="Limardo A.J."/>
            <person name="Morando M."/>
            <person name="Sudek L."/>
            <person name="Malmstrom R.R."/>
            <person name="Keeling P.J."/>
            <person name="Santoro A.E."/>
            <person name="Worden A.Z."/>
        </authorList>
    </citation>
    <scope>NUCLEOTIDE SEQUENCE [LARGE SCALE GENOMIC DNA]</scope>
    <source>
        <strain evidence="1 2">Comchoano-1</strain>
    </source>
</reference>
<dbReference type="RefSeq" id="WP_258568194.1">
    <property type="nucleotide sequence ID" value="NZ_CP092900.1"/>
</dbReference>
<proteinExistence type="predicted"/>